<accession>A0A4P6K435</accession>
<dbReference type="EMBL" id="CP035758">
    <property type="protein sequence ID" value="QBD82815.1"/>
    <property type="molecule type" value="Genomic_DNA"/>
</dbReference>
<dbReference type="SUPFAM" id="SSF56112">
    <property type="entry name" value="Protein kinase-like (PK-like)"/>
    <property type="match status" value="1"/>
</dbReference>
<feature type="domain" description="Protein kinase" evidence="1">
    <location>
        <begin position="17"/>
        <end position="278"/>
    </location>
</feature>
<dbReference type="OrthoDB" id="9757917at2"/>
<dbReference type="PANTHER" id="PTHR10887">
    <property type="entry name" value="DNA2/NAM7 HELICASE FAMILY"/>
    <property type="match status" value="1"/>
</dbReference>
<dbReference type="CDD" id="cd17934">
    <property type="entry name" value="DEXXQc_Upf1-like"/>
    <property type="match status" value="1"/>
</dbReference>
<evidence type="ECO:0000313" key="3">
    <source>
        <dbReference type="Proteomes" id="UP000290365"/>
    </source>
</evidence>
<dbReference type="Pfam" id="PF13086">
    <property type="entry name" value="AAA_11"/>
    <property type="match status" value="2"/>
</dbReference>
<dbReference type="InterPro" id="IPR041677">
    <property type="entry name" value="DNA2/NAM7_AAA_11"/>
</dbReference>
<dbReference type="InterPro" id="IPR011009">
    <property type="entry name" value="Kinase-like_dom_sf"/>
</dbReference>
<dbReference type="SUPFAM" id="SSF51126">
    <property type="entry name" value="Pectin lyase-like"/>
    <property type="match status" value="1"/>
</dbReference>
<name>A0A4P6K435_KTERU</name>
<dbReference type="Proteomes" id="UP000290365">
    <property type="component" value="Chromosome"/>
</dbReference>
<dbReference type="InterPro" id="IPR041679">
    <property type="entry name" value="DNA2/NAM7-like_C"/>
</dbReference>
<dbReference type="RefSeq" id="WP_129893884.1">
    <property type="nucleotide sequence ID" value="NZ_CP035758.1"/>
</dbReference>
<dbReference type="SUPFAM" id="SSF52540">
    <property type="entry name" value="P-loop containing nucleoside triphosphate hydrolases"/>
    <property type="match status" value="1"/>
</dbReference>
<gene>
    <name evidence="2" type="ORF">EPA93_45380</name>
</gene>
<keyword evidence="3" id="KW-1185">Reference proteome</keyword>
<organism evidence="2 3">
    <name type="scientific">Ktedonosporobacter rubrisoli</name>
    <dbReference type="NCBI Taxonomy" id="2509675"/>
    <lineage>
        <taxon>Bacteria</taxon>
        <taxon>Bacillati</taxon>
        <taxon>Chloroflexota</taxon>
        <taxon>Ktedonobacteria</taxon>
        <taxon>Ktedonobacterales</taxon>
        <taxon>Ktedonosporobacteraceae</taxon>
        <taxon>Ktedonosporobacter</taxon>
    </lineage>
</organism>
<dbReference type="CDD" id="cd14014">
    <property type="entry name" value="STKc_PknB_like"/>
    <property type="match status" value="1"/>
</dbReference>
<sequence>MPETSNESSTRYGIGSYIKGEYIGEGGFGRVYKARHKHLDREDCIKELQYDRLSEDQENSVLREGHILNKLEHKNIVRLRDLVVQDNKIYMIMAYVDGGNLTEFLKNTPDSLSLDKIDTIIQQIADGLYYLHNEHHIIHRDLKPHNILRYSDDTIVIADFGLAKVIDTADIQSSYSRLGNAGTPAYMAPEHIMGQATYSSDLYSLGVIAYQLLTRQTPFGGGVKAKEGHLHKAPPALRDFNPKLSPEIEQVVLKMLAKKPEDRYPNSIEFARALHSAIIKATHDNPGVNPTNIKQLLPFFPDGQTINLEAGEYEGPFTIQKRLHLIGAGSLPGGPLTKLFAIDQPVFDLESSGVILENMLIQRTPENTDAPAIQINKGDTYELRHVTVQGKLTEEAIWQELEWQLPIDGIDFGRIPIGSKQERTVAIVVKEACEVKTDLPGLAVFPTHLSAGPRTLAVVYDAQGKLPGALLKGTIAFTLRSATEPMTIVVTGHIEEEQTILEPEEDAPLPHYELSYLLQDKAAQSLLRELGSDEDRDLVKEWEENKKLYRLRDRIRDRAFDLLFELIGQTAQPWYVKRDRISTENEEEEFWILIRATDSQIISDRVTARKQTIRLVLCIHREGRGKPRLIAISFPKVEAGMRKRDLEALPVLLRLAASVKSGIPQEFMWQIQNLPIESEHELDGDQVEGWAALLQLQNELYQKQQYWLRYTGHDYRSGALRVTFFLDRDYLLDNVMVPFPYEELRERTRETRKGKELHLLFSDLPKMEAEQKERRNKRGLKIGTLERIDFGRAEMIISLEQGLSKSLADGNTKLANSGYLHYDAYGDLQQIENQQQAISKLQQGKSLNPALPDFFFQAYKARTAPAIQRLLAADLLSGTCNPGQIAAIEAALATPDLLLLQGPPGTGKTTVIAEICYQVAQRNGRTLIASQSNLAVDNALSRLIHKPSIRALRKGNTGSVEVEGRDFTEERVVQKWLTDTARDCQSKLEQRQKHIKILENLVRDIEPFSLYYEAEKKWSNQQFSLQRKLEKINQEITATRKHQVQREAEEKKYISLHMCLSALVTGGTQLPEAALKDAYQYITETGDKNEFTACLRECFQVMKRVGLTFPEGSHLLQSIRWLQKTVAASMIVWTESQQHLNLINTTITDLSTVNDRIKWLTSSIQDREAQLPPLASRIELHKNLLQNITADKDALPFVEHLYQNLAERIEPIFRQFIDARVEQRPIDASIHPALELFFPEDVITRINRDSKKTFLEKWNSTGDVIQQYIYQTRETRNRYEQASQSLAYCRQRFGQLLAKYPEIRQGGAYQGSGNFPSNIAVGTEFPQLVEQLQSNLQEIERIGLNPPSLFDRFFDWHKQRLLQLFQNTNHSLMVAARQEQNILSQRRQSIAQVARDKALLLSQSFQDWMKEQLRNAESQYTATLQKHDQLVVEHKQMQDLLANEIAQLPAMHNTMRDLMEKLATQFQDLHKRAELPEALRQIAQSYARPHASFLKFRQEHYAAYQRWVEDTRAMETGVARLWQMITAAAERVEKQLASIQAALEPHKQAMSQLSVKRDQLTMRLQQGQADLDTQRAWWERRWNEFPADLRPAEPETGIYTPSFLKTMQQQIRSWRMELDKEQTFARRFDRLITDWVTRLNNLSENDRQDLRDIYLKNANVIGITCGQVNRLDRQENRSISRFDVVIIDEVSKATPPEILLAALKGKKLILIGDQRQLPPMIEEKTLEQLAKENGQERSAFRYLSRPYFEQRYNEAPDGIKRMLHIQYRMHPDIMAAINQFYHRPLEYGLNEPDSERDHQLHSALIRRNKHLIWISTPLVSTSSQSRSSRTITARNRMSGQVAFPSYQSDSNSFGEEAEGTSYKNQREMEIIIKICEELQRLWAPKRAAGIKKKEIGIITFYGAQLALLEKNLKSRKKDFSALEIRTGTVDRFQGMERPIVIVSMVRNNRGGDIGFAEKDERINVAFSRAQELLIIVGCHDLFCVRARQEDAAERYSKVASVVRNRGDFIDISNS</sequence>
<dbReference type="PANTHER" id="PTHR10887:SF495">
    <property type="entry name" value="HELICASE SENATAXIN ISOFORM X1-RELATED"/>
    <property type="match status" value="1"/>
</dbReference>
<dbReference type="GO" id="GO:0004672">
    <property type="term" value="F:protein kinase activity"/>
    <property type="evidence" value="ECO:0007669"/>
    <property type="project" value="InterPro"/>
</dbReference>
<dbReference type="PROSITE" id="PS50011">
    <property type="entry name" value="PROTEIN_KINASE_DOM"/>
    <property type="match status" value="1"/>
</dbReference>
<dbReference type="KEGG" id="kbs:EPA93_45380"/>
<dbReference type="SMART" id="SM00220">
    <property type="entry name" value="S_TKc"/>
    <property type="match status" value="1"/>
</dbReference>
<dbReference type="InterPro" id="IPR011050">
    <property type="entry name" value="Pectin_lyase_fold/virulence"/>
</dbReference>
<evidence type="ECO:0000259" key="1">
    <source>
        <dbReference type="PROSITE" id="PS50011"/>
    </source>
</evidence>
<dbReference type="GO" id="GO:0004386">
    <property type="term" value="F:helicase activity"/>
    <property type="evidence" value="ECO:0007669"/>
    <property type="project" value="InterPro"/>
</dbReference>
<dbReference type="Gene3D" id="1.10.510.10">
    <property type="entry name" value="Transferase(Phosphotransferase) domain 1"/>
    <property type="match status" value="1"/>
</dbReference>
<dbReference type="Pfam" id="PF00069">
    <property type="entry name" value="Pkinase"/>
    <property type="match status" value="1"/>
</dbReference>
<dbReference type="GO" id="GO:0005524">
    <property type="term" value="F:ATP binding"/>
    <property type="evidence" value="ECO:0007669"/>
    <property type="project" value="InterPro"/>
</dbReference>
<dbReference type="InterPro" id="IPR045055">
    <property type="entry name" value="DNA2/NAM7-like"/>
</dbReference>
<protein>
    <recommendedName>
        <fullName evidence="1">Protein kinase domain-containing protein</fullName>
    </recommendedName>
</protein>
<dbReference type="InterPro" id="IPR027417">
    <property type="entry name" value="P-loop_NTPase"/>
</dbReference>
<dbReference type="Gene3D" id="3.40.50.300">
    <property type="entry name" value="P-loop containing nucleotide triphosphate hydrolases"/>
    <property type="match status" value="3"/>
</dbReference>
<dbReference type="Pfam" id="PF13087">
    <property type="entry name" value="AAA_12"/>
    <property type="match status" value="1"/>
</dbReference>
<dbReference type="InterPro" id="IPR000719">
    <property type="entry name" value="Prot_kinase_dom"/>
</dbReference>
<proteinExistence type="predicted"/>
<reference evidence="2 3" key="1">
    <citation type="submission" date="2019-01" db="EMBL/GenBank/DDBJ databases">
        <title>Ktedonosporobacter rubrisoli SCAWS-G2.</title>
        <authorList>
            <person name="Huang Y."/>
            <person name="Yan B."/>
        </authorList>
    </citation>
    <scope>NUCLEOTIDE SEQUENCE [LARGE SCALE GENOMIC DNA]</scope>
    <source>
        <strain evidence="2 3">SCAWS-G2</strain>
    </source>
</reference>
<dbReference type="InterPro" id="IPR047187">
    <property type="entry name" value="SF1_C_Upf1"/>
</dbReference>
<dbReference type="CDD" id="cd18808">
    <property type="entry name" value="SF1_C_Upf1"/>
    <property type="match status" value="1"/>
</dbReference>
<evidence type="ECO:0000313" key="2">
    <source>
        <dbReference type="EMBL" id="QBD82815.1"/>
    </source>
</evidence>